<dbReference type="RefSeq" id="WP_034892561.1">
    <property type="nucleotide sequence ID" value="NZ_JRUQ01000037.1"/>
</dbReference>
<dbReference type="InterPro" id="IPR007412">
    <property type="entry name" value="FlgM"/>
</dbReference>
<keyword evidence="3" id="KW-0678">Repressor</keyword>
<evidence type="ECO:0000256" key="2">
    <source>
        <dbReference type="ARBA" id="ARBA00017823"/>
    </source>
</evidence>
<evidence type="ECO:0000256" key="4">
    <source>
        <dbReference type="ARBA" id="ARBA00022795"/>
    </source>
</evidence>
<evidence type="ECO:0000313" key="12">
    <source>
        <dbReference type="Proteomes" id="UP000030351"/>
    </source>
</evidence>
<dbReference type="Pfam" id="PF04316">
    <property type="entry name" value="FlgM"/>
    <property type="match status" value="1"/>
</dbReference>
<evidence type="ECO:0000256" key="7">
    <source>
        <dbReference type="ARBA" id="ARBA00024739"/>
    </source>
</evidence>
<dbReference type="SUPFAM" id="SSF101498">
    <property type="entry name" value="Anti-sigma factor FlgM"/>
    <property type="match status" value="1"/>
</dbReference>
<keyword evidence="5" id="KW-0805">Transcription regulation</keyword>
<evidence type="ECO:0000256" key="8">
    <source>
        <dbReference type="ARBA" id="ARBA00030117"/>
    </source>
</evidence>
<feature type="compositionally biased region" description="Polar residues" evidence="9">
    <location>
        <begin position="27"/>
        <end position="42"/>
    </location>
</feature>
<dbReference type="GO" id="GO:0044781">
    <property type="term" value="P:bacterial-type flagellum organization"/>
    <property type="evidence" value="ECO:0007669"/>
    <property type="project" value="UniProtKB-KW"/>
</dbReference>
<dbReference type="GO" id="GO:0045892">
    <property type="term" value="P:negative regulation of DNA-templated transcription"/>
    <property type="evidence" value="ECO:0007669"/>
    <property type="project" value="InterPro"/>
</dbReference>
<name>A0A0A3Z351_9GAMM</name>
<evidence type="ECO:0000259" key="10">
    <source>
        <dbReference type="Pfam" id="PF04316"/>
    </source>
</evidence>
<dbReference type="Proteomes" id="UP000030351">
    <property type="component" value="Unassembled WGS sequence"/>
</dbReference>
<protein>
    <recommendedName>
        <fullName evidence="2">Negative regulator of flagellin synthesis</fullName>
    </recommendedName>
    <alternativeName>
        <fullName evidence="8">Anti-sigma-28 factor</fullName>
    </alternativeName>
</protein>
<dbReference type="EMBL" id="JRUQ01000037">
    <property type="protein sequence ID" value="KGT93310.1"/>
    <property type="molecule type" value="Genomic_DNA"/>
</dbReference>
<dbReference type="InterPro" id="IPR035890">
    <property type="entry name" value="Anti-sigma-28_factor_FlgM_sf"/>
</dbReference>
<feature type="region of interest" description="Disordered" evidence="9">
    <location>
        <begin position="1"/>
        <end position="42"/>
    </location>
</feature>
<dbReference type="STRING" id="371042.NG99_11615"/>
<evidence type="ECO:0000256" key="5">
    <source>
        <dbReference type="ARBA" id="ARBA00023015"/>
    </source>
</evidence>
<reference evidence="11 12" key="1">
    <citation type="submission" date="2014-10" db="EMBL/GenBank/DDBJ databases">
        <title>Genome sequence of Erwinia typographi M043b.</title>
        <authorList>
            <person name="Chan K.-G."/>
            <person name="Tan W.-S."/>
        </authorList>
    </citation>
    <scope>NUCLEOTIDE SEQUENCE [LARGE SCALE GENOMIC DNA]</scope>
    <source>
        <strain evidence="11 12">M043b</strain>
    </source>
</reference>
<keyword evidence="12" id="KW-1185">Reference proteome</keyword>
<comment type="similarity">
    <text evidence="1">Belongs to the FlgM family.</text>
</comment>
<evidence type="ECO:0000256" key="9">
    <source>
        <dbReference type="SAM" id="MobiDB-lite"/>
    </source>
</evidence>
<dbReference type="NCBIfam" id="TIGR03824">
    <property type="entry name" value="FlgM_jcvi"/>
    <property type="match status" value="1"/>
</dbReference>
<keyword evidence="4" id="KW-1005">Bacterial flagellum biogenesis</keyword>
<accession>A0A0A3Z351</accession>
<evidence type="ECO:0000256" key="3">
    <source>
        <dbReference type="ARBA" id="ARBA00022491"/>
    </source>
</evidence>
<sequence>MTIERAQPTSQITSLAQRDLRLPGKAQPQTAEPVQSSEKGSTVKISAEAINIMRDTSQDVDFERIEQVTQALASGEYLIDSDKIAEAMLRDVY</sequence>
<keyword evidence="6" id="KW-0804">Transcription</keyword>
<feature type="domain" description="Anti-sigma-28 factor FlgM C-terminal" evidence="10">
    <location>
        <begin position="43"/>
        <end position="89"/>
    </location>
</feature>
<feature type="compositionally biased region" description="Polar residues" evidence="9">
    <location>
        <begin position="7"/>
        <end position="16"/>
    </location>
</feature>
<gene>
    <name evidence="11" type="ORF">NG99_11615</name>
</gene>
<evidence type="ECO:0000256" key="6">
    <source>
        <dbReference type="ARBA" id="ARBA00023163"/>
    </source>
</evidence>
<dbReference type="InterPro" id="IPR031316">
    <property type="entry name" value="FlgM_C"/>
</dbReference>
<evidence type="ECO:0000256" key="1">
    <source>
        <dbReference type="ARBA" id="ARBA00005322"/>
    </source>
</evidence>
<comment type="function">
    <text evidence="7">Responsible for the coupling of flagellin expression to flagellar assembly by preventing expression of the flagellin genes when a component of the middle class of proteins is defective. It negatively regulates flagellar genes by inhibiting the activity of FliA by directly binding to FliA.</text>
</comment>
<evidence type="ECO:0000313" key="11">
    <source>
        <dbReference type="EMBL" id="KGT93310.1"/>
    </source>
</evidence>
<dbReference type="AlphaFoldDB" id="A0A0A3Z351"/>
<proteinExistence type="inferred from homology"/>
<organism evidence="11 12">
    <name type="scientific">Erwinia typographi</name>
    <dbReference type="NCBI Taxonomy" id="371042"/>
    <lineage>
        <taxon>Bacteria</taxon>
        <taxon>Pseudomonadati</taxon>
        <taxon>Pseudomonadota</taxon>
        <taxon>Gammaproteobacteria</taxon>
        <taxon>Enterobacterales</taxon>
        <taxon>Erwiniaceae</taxon>
        <taxon>Erwinia</taxon>
    </lineage>
</organism>
<comment type="caution">
    <text evidence="11">The sequence shown here is derived from an EMBL/GenBank/DDBJ whole genome shotgun (WGS) entry which is preliminary data.</text>
</comment>